<dbReference type="HOGENOM" id="CLU_1696229_0_0_1"/>
<accession>A0A0C3NE77</accession>
<dbReference type="Proteomes" id="UP000054217">
    <property type="component" value="Unassembled WGS sequence"/>
</dbReference>
<reference evidence="3" key="2">
    <citation type="submission" date="2015-01" db="EMBL/GenBank/DDBJ databases">
        <title>Evolutionary Origins and Diversification of the Mycorrhizal Mutualists.</title>
        <authorList>
            <consortium name="DOE Joint Genome Institute"/>
            <consortium name="Mycorrhizal Genomics Consortium"/>
            <person name="Kohler A."/>
            <person name="Kuo A."/>
            <person name="Nagy L.G."/>
            <person name="Floudas D."/>
            <person name="Copeland A."/>
            <person name="Barry K.W."/>
            <person name="Cichocki N."/>
            <person name="Veneault-Fourrey C."/>
            <person name="LaButti K."/>
            <person name="Lindquist E.A."/>
            <person name="Lipzen A."/>
            <person name="Lundell T."/>
            <person name="Morin E."/>
            <person name="Murat C."/>
            <person name="Riley R."/>
            <person name="Ohm R."/>
            <person name="Sun H."/>
            <person name="Tunlid A."/>
            <person name="Henrissat B."/>
            <person name="Grigoriev I.V."/>
            <person name="Hibbett D.S."/>
            <person name="Martin F."/>
        </authorList>
    </citation>
    <scope>NUCLEOTIDE SEQUENCE [LARGE SCALE GENOMIC DNA]</scope>
    <source>
        <strain evidence="3">Marx 270</strain>
    </source>
</reference>
<sequence length="155" mass="16157">MIIDSALISVSSSPHSTHSPLVHLHCELYTSYSCDIPKNFDFSLFMACFKALCCFWRPPSPNDDAVVPQVPAPVGAAQPPASTDIRVPALTEVPVEASDSPSVNTVGVRAATAVENTRPHSPAGPSPSNAGIPAPAPAQGGCSHSLWCPLVYLVA</sequence>
<reference evidence="2 3" key="1">
    <citation type="submission" date="2014-04" db="EMBL/GenBank/DDBJ databases">
        <authorList>
            <consortium name="DOE Joint Genome Institute"/>
            <person name="Kuo A."/>
            <person name="Kohler A."/>
            <person name="Costa M.D."/>
            <person name="Nagy L.G."/>
            <person name="Floudas D."/>
            <person name="Copeland A."/>
            <person name="Barry K.W."/>
            <person name="Cichocki N."/>
            <person name="Veneault-Fourrey C."/>
            <person name="LaButti K."/>
            <person name="Lindquist E.A."/>
            <person name="Lipzen A."/>
            <person name="Lundell T."/>
            <person name="Morin E."/>
            <person name="Murat C."/>
            <person name="Sun H."/>
            <person name="Tunlid A."/>
            <person name="Henrissat B."/>
            <person name="Grigoriev I.V."/>
            <person name="Hibbett D.S."/>
            <person name="Martin F."/>
            <person name="Nordberg H.P."/>
            <person name="Cantor M.N."/>
            <person name="Hua S.X."/>
        </authorList>
    </citation>
    <scope>NUCLEOTIDE SEQUENCE [LARGE SCALE GENOMIC DNA]</scope>
    <source>
        <strain evidence="2 3">Marx 270</strain>
    </source>
</reference>
<dbReference type="EMBL" id="KN832132">
    <property type="protein sequence ID" value="KIN93823.1"/>
    <property type="molecule type" value="Genomic_DNA"/>
</dbReference>
<keyword evidence="3" id="KW-1185">Reference proteome</keyword>
<name>A0A0C3NE77_PISTI</name>
<dbReference type="AlphaFoldDB" id="A0A0C3NE77"/>
<gene>
    <name evidence="2" type="ORF">M404DRAFT_433633</name>
    <name evidence="1" type="ORF">M404DRAFT_515110</name>
</gene>
<dbReference type="EMBL" id="KN832176">
    <property type="protein sequence ID" value="KIN93359.1"/>
    <property type="molecule type" value="Genomic_DNA"/>
</dbReference>
<evidence type="ECO:0000313" key="3">
    <source>
        <dbReference type="Proteomes" id="UP000054217"/>
    </source>
</evidence>
<reference evidence="2" key="3">
    <citation type="submission" date="2015-02" db="EMBL/GenBank/DDBJ databases">
        <title>Evolutionary Origins and Diversification of the Mycorrhizal Mutualists.</title>
        <authorList>
            <consortium name="DOE Joint Genome Institute"/>
            <consortium name="Mycorrhizal Genomics Consortium"/>
            <person name="Kohler A."/>
            <person name="Kuo A."/>
            <person name="Nagy L.G."/>
            <person name="Floudas D."/>
            <person name="Copeland A."/>
            <person name="Barry K.W."/>
            <person name="Cichocki N."/>
            <person name="Veneault-Fourrey C."/>
            <person name="LaButti K."/>
            <person name="Lindquist E.A."/>
            <person name="Lipzen A."/>
            <person name="Lundell T."/>
            <person name="Morin E."/>
            <person name="Murat C."/>
            <person name="Riley R."/>
            <person name="Ohm R."/>
            <person name="Sun H."/>
            <person name="Tunlid A."/>
            <person name="Henrissat B."/>
            <person name="Grigoriev I.V."/>
            <person name="Hibbett D.S."/>
            <person name="Martin F."/>
        </authorList>
    </citation>
    <scope>NUCLEOTIDE SEQUENCE</scope>
    <source>
        <strain evidence="2">Marx 270</strain>
    </source>
</reference>
<evidence type="ECO:0000313" key="2">
    <source>
        <dbReference type="EMBL" id="KIN93823.1"/>
    </source>
</evidence>
<proteinExistence type="predicted"/>
<evidence type="ECO:0000313" key="1">
    <source>
        <dbReference type="EMBL" id="KIN93359.1"/>
    </source>
</evidence>
<protein>
    <submittedName>
        <fullName evidence="2">Uncharacterized protein</fullName>
    </submittedName>
</protein>
<organism evidence="2 3">
    <name type="scientific">Pisolithus tinctorius Marx 270</name>
    <dbReference type="NCBI Taxonomy" id="870435"/>
    <lineage>
        <taxon>Eukaryota</taxon>
        <taxon>Fungi</taxon>
        <taxon>Dikarya</taxon>
        <taxon>Basidiomycota</taxon>
        <taxon>Agaricomycotina</taxon>
        <taxon>Agaricomycetes</taxon>
        <taxon>Agaricomycetidae</taxon>
        <taxon>Boletales</taxon>
        <taxon>Sclerodermatineae</taxon>
        <taxon>Pisolithaceae</taxon>
        <taxon>Pisolithus</taxon>
    </lineage>
</organism>